<dbReference type="RefSeq" id="WP_315723439.1">
    <property type="nucleotide sequence ID" value="NZ_JAVUPU010000001.1"/>
</dbReference>
<proteinExistence type="predicted"/>
<comment type="caution">
    <text evidence="2">The sequence shown here is derived from an EMBL/GenBank/DDBJ whole genome shotgun (WGS) entry which is preliminary data.</text>
</comment>
<dbReference type="SUPFAM" id="SSF100950">
    <property type="entry name" value="NagB/RpiA/CoA transferase-like"/>
    <property type="match status" value="1"/>
</dbReference>
<dbReference type="Pfam" id="PF01182">
    <property type="entry name" value="Glucosamine_iso"/>
    <property type="match status" value="1"/>
</dbReference>
<dbReference type="PANTHER" id="PTHR11054:SF0">
    <property type="entry name" value="6-PHOSPHOGLUCONOLACTONASE"/>
    <property type="match status" value="1"/>
</dbReference>
<evidence type="ECO:0000313" key="3">
    <source>
        <dbReference type="Proteomes" id="UP001259572"/>
    </source>
</evidence>
<keyword evidence="2" id="KW-0378">Hydrolase</keyword>
<accession>A0ABU3Q3K9</accession>
<gene>
    <name evidence="2" type="ORF">RQX22_02910</name>
</gene>
<dbReference type="InterPro" id="IPR039104">
    <property type="entry name" value="6PGL"/>
</dbReference>
<dbReference type="Proteomes" id="UP001259572">
    <property type="component" value="Unassembled WGS sequence"/>
</dbReference>
<dbReference type="GO" id="GO:0017057">
    <property type="term" value="F:6-phosphogluconolactonase activity"/>
    <property type="evidence" value="ECO:0007669"/>
    <property type="project" value="UniProtKB-EC"/>
</dbReference>
<dbReference type="EMBL" id="JAVUPU010000001">
    <property type="protein sequence ID" value="MDT9597897.1"/>
    <property type="molecule type" value="Genomic_DNA"/>
</dbReference>
<feature type="domain" description="Glucosamine/galactosamine-6-phosphate isomerase" evidence="1">
    <location>
        <begin position="11"/>
        <end position="211"/>
    </location>
</feature>
<dbReference type="InterPro" id="IPR037171">
    <property type="entry name" value="NagB/RpiA_transferase-like"/>
</dbReference>
<protein>
    <submittedName>
        <fullName evidence="2">6-phosphogluconolactonase</fullName>
        <ecNumber evidence="2">3.1.1.31</ecNumber>
    </submittedName>
</protein>
<dbReference type="Gene3D" id="3.40.50.1360">
    <property type="match status" value="1"/>
</dbReference>
<keyword evidence="3" id="KW-1185">Reference proteome</keyword>
<organism evidence="2 3">
    <name type="scientific">Sphingosinicella rhizophila</name>
    <dbReference type="NCBI Taxonomy" id="3050082"/>
    <lineage>
        <taxon>Bacteria</taxon>
        <taxon>Pseudomonadati</taxon>
        <taxon>Pseudomonadota</taxon>
        <taxon>Alphaproteobacteria</taxon>
        <taxon>Sphingomonadales</taxon>
        <taxon>Sphingosinicellaceae</taxon>
        <taxon>Sphingosinicella</taxon>
    </lineage>
</organism>
<dbReference type="InterPro" id="IPR006148">
    <property type="entry name" value="Glc/Gal-6P_isomerase"/>
</dbReference>
<evidence type="ECO:0000313" key="2">
    <source>
        <dbReference type="EMBL" id="MDT9597897.1"/>
    </source>
</evidence>
<dbReference type="EC" id="3.1.1.31" evidence="2"/>
<dbReference type="PANTHER" id="PTHR11054">
    <property type="entry name" value="6-PHOSPHOGLUCONOLACTONASE"/>
    <property type="match status" value="1"/>
</dbReference>
<name>A0ABU3Q3K9_9SPHN</name>
<reference evidence="2 3" key="1">
    <citation type="submission" date="2023-05" db="EMBL/GenBank/DDBJ databases">
        <authorList>
            <person name="Guo Y."/>
        </authorList>
    </citation>
    <scope>NUCLEOTIDE SEQUENCE [LARGE SCALE GENOMIC DNA]</scope>
    <source>
        <strain evidence="2 3">GR2756</strain>
    </source>
</reference>
<evidence type="ECO:0000259" key="1">
    <source>
        <dbReference type="Pfam" id="PF01182"/>
    </source>
</evidence>
<sequence>MDEIEWWEFDSPAEMAEQVAGDIGFVIESAIEAHDGARIALPGATIPDEVYAALAKRSDLDWSKVTILPVADRLVALDDAASTFSKLDGIFGSKGAKLVSLVDESALGDYREAGRLADARLALIDWPLDLVCLGVDDDGHTAGLLPGPDFDRAVAGPRERRAVGVRPDPMPNDNPGERITLTAAAISSARAVMIVLAGTQRRERLEQAIKEGPLSSLAIGRVIGELDAAIDIFWSAE</sequence>